<dbReference type="InterPro" id="IPR036962">
    <property type="entry name" value="Glyco_hydro_3_N_sf"/>
</dbReference>
<evidence type="ECO:0000313" key="9">
    <source>
        <dbReference type="EMBL" id="KAJ5081230.1"/>
    </source>
</evidence>
<feature type="signal peptide" evidence="7">
    <location>
        <begin position="1"/>
        <end position="23"/>
    </location>
</feature>
<dbReference type="InterPro" id="IPR050226">
    <property type="entry name" value="NagZ_Beta-hexosaminidase"/>
</dbReference>
<dbReference type="GO" id="GO:0009254">
    <property type="term" value="P:peptidoglycan turnover"/>
    <property type="evidence" value="ECO:0007669"/>
    <property type="project" value="TreeGrafter"/>
</dbReference>
<dbReference type="AlphaFoldDB" id="A0A9W9EGC1"/>
<name>A0A9W9EGC1_9EURO</name>
<evidence type="ECO:0000256" key="6">
    <source>
        <dbReference type="SAM" id="MobiDB-lite"/>
    </source>
</evidence>
<dbReference type="InterPro" id="IPR017853">
    <property type="entry name" value="GH"/>
</dbReference>
<evidence type="ECO:0000256" key="3">
    <source>
        <dbReference type="ARBA" id="ARBA00023180"/>
    </source>
</evidence>
<evidence type="ECO:0000256" key="5">
    <source>
        <dbReference type="ARBA" id="ARBA00023295"/>
    </source>
</evidence>
<reference evidence="9" key="1">
    <citation type="submission" date="2022-11" db="EMBL/GenBank/DDBJ databases">
        <authorList>
            <person name="Petersen C."/>
        </authorList>
    </citation>
    <scope>NUCLEOTIDE SEQUENCE</scope>
    <source>
        <strain evidence="9">IBT 30069</strain>
    </source>
</reference>
<reference evidence="9" key="2">
    <citation type="journal article" date="2023" name="IMA Fungus">
        <title>Comparative genomic study of the Penicillium genus elucidates a diverse pangenome and 15 lateral gene transfer events.</title>
        <authorList>
            <person name="Petersen C."/>
            <person name="Sorensen T."/>
            <person name="Nielsen M.R."/>
            <person name="Sondergaard T.E."/>
            <person name="Sorensen J.L."/>
            <person name="Fitzpatrick D.A."/>
            <person name="Frisvad J.C."/>
            <person name="Nielsen K.L."/>
        </authorList>
    </citation>
    <scope>NUCLEOTIDE SEQUENCE</scope>
    <source>
        <strain evidence="9">IBT 30069</strain>
    </source>
</reference>
<keyword evidence="3" id="KW-0325">Glycoprotein</keyword>
<dbReference type="Gene3D" id="3.20.20.300">
    <property type="entry name" value="Glycoside hydrolase, family 3, N-terminal domain"/>
    <property type="match status" value="1"/>
</dbReference>
<keyword evidence="7" id="KW-0732">Signal</keyword>
<keyword evidence="2 9" id="KW-0378">Hydrolase</keyword>
<keyword evidence="4" id="KW-0119">Carbohydrate metabolism</keyword>
<feature type="domain" description="Glycoside hydrolase family 3 N-terminal" evidence="8">
    <location>
        <begin position="45"/>
        <end position="355"/>
    </location>
</feature>
<dbReference type="GO" id="GO:0005975">
    <property type="term" value="P:carbohydrate metabolic process"/>
    <property type="evidence" value="ECO:0007669"/>
    <property type="project" value="InterPro"/>
</dbReference>
<dbReference type="EMBL" id="JAPQKH010000011">
    <property type="protein sequence ID" value="KAJ5081230.1"/>
    <property type="molecule type" value="Genomic_DNA"/>
</dbReference>
<organism evidence="9 10">
    <name type="scientific">Penicillium angulare</name>
    <dbReference type="NCBI Taxonomy" id="116970"/>
    <lineage>
        <taxon>Eukaryota</taxon>
        <taxon>Fungi</taxon>
        <taxon>Dikarya</taxon>
        <taxon>Ascomycota</taxon>
        <taxon>Pezizomycotina</taxon>
        <taxon>Eurotiomycetes</taxon>
        <taxon>Eurotiomycetidae</taxon>
        <taxon>Eurotiales</taxon>
        <taxon>Aspergillaceae</taxon>
        <taxon>Penicillium</taxon>
    </lineage>
</organism>
<dbReference type="PANTHER" id="PTHR30480">
    <property type="entry name" value="BETA-HEXOSAMINIDASE-RELATED"/>
    <property type="match status" value="1"/>
</dbReference>
<feature type="compositionally biased region" description="Polar residues" evidence="6">
    <location>
        <begin position="116"/>
        <end position="126"/>
    </location>
</feature>
<proteinExistence type="inferred from homology"/>
<comment type="similarity">
    <text evidence="1">Belongs to the glycosyl hydrolase 3 family.</text>
</comment>
<evidence type="ECO:0000256" key="4">
    <source>
        <dbReference type="ARBA" id="ARBA00023277"/>
    </source>
</evidence>
<sequence length="360" mass="37837">MKLNQCSWTFLSYFLALVHTGNGAAVKDFSDEVGYHIIYSYPGVQPPAHLNTLIEQGKVGGIIIFGENVADNLSTIIDGFQETYKQSAFYSGSPLLILTDQEGGEVRRLPGGPISSAKQIGQSTDPASAAKKSGSDAASALGADHLNGNLAPVLDIYRQAGNFIDESGRSYGNTSAIVATCASAFTEAQQRAGFIATAKHFPGLGAAGAGENTDEEPVTINLGIDELRSVDEAPYSKVISAGIDMVMTSWALYPALDAKYPSGLSTAWVQDELRGRLGFKGVTITDAIEAGALQAFGDDPSRAILASQAGMDIILASGRNVTQGEAIYDSLLAALNDGSLSSGEFSQATDRILSLRKRLT</sequence>
<dbReference type="GO" id="GO:0004553">
    <property type="term" value="F:hydrolase activity, hydrolyzing O-glycosyl compounds"/>
    <property type="evidence" value="ECO:0007669"/>
    <property type="project" value="InterPro"/>
</dbReference>
<evidence type="ECO:0000259" key="8">
    <source>
        <dbReference type="Pfam" id="PF00933"/>
    </source>
</evidence>
<feature type="chain" id="PRO_5040912374" evidence="7">
    <location>
        <begin position="24"/>
        <end position="360"/>
    </location>
</feature>
<dbReference type="Proteomes" id="UP001149165">
    <property type="component" value="Unassembled WGS sequence"/>
</dbReference>
<accession>A0A9W9EGC1</accession>
<dbReference type="SUPFAM" id="SSF51445">
    <property type="entry name" value="(Trans)glycosidases"/>
    <property type="match status" value="1"/>
</dbReference>
<evidence type="ECO:0000256" key="1">
    <source>
        <dbReference type="ARBA" id="ARBA00005336"/>
    </source>
</evidence>
<feature type="region of interest" description="Disordered" evidence="6">
    <location>
        <begin position="111"/>
        <end position="133"/>
    </location>
</feature>
<evidence type="ECO:0000256" key="2">
    <source>
        <dbReference type="ARBA" id="ARBA00022801"/>
    </source>
</evidence>
<dbReference type="InterPro" id="IPR001764">
    <property type="entry name" value="Glyco_hydro_3_N"/>
</dbReference>
<evidence type="ECO:0000313" key="10">
    <source>
        <dbReference type="Proteomes" id="UP001149165"/>
    </source>
</evidence>
<dbReference type="PANTHER" id="PTHR30480:SF14">
    <property type="entry name" value="HYDROLASE, PUTATIVE (AFU_ORTHOLOGUE AFUA_4G13770)-RELATED"/>
    <property type="match status" value="1"/>
</dbReference>
<protein>
    <submittedName>
        <fullName evidence="9">Glycoside hydrolase superfamily</fullName>
    </submittedName>
</protein>
<dbReference type="Pfam" id="PF00933">
    <property type="entry name" value="Glyco_hydro_3"/>
    <property type="match status" value="1"/>
</dbReference>
<evidence type="ECO:0000256" key="7">
    <source>
        <dbReference type="SAM" id="SignalP"/>
    </source>
</evidence>
<gene>
    <name evidence="9" type="ORF">N7456_013468</name>
</gene>
<dbReference type="OrthoDB" id="416222at2759"/>
<keyword evidence="10" id="KW-1185">Reference proteome</keyword>
<comment type="caution">
    <text evidence="9">The sequence shown here is derived from an EMBL/GenBank/DDBJ whole genome shotgun (WGS) entry which is preliminary data.</text>
</comment>
<keyword evidence="5" id="KW-0326">Glycosidase</keyword>